<dbReference type="EMBL" id="LSYU01000093">
    <property type="protein sequence ID" value="KXX63530.1"/>
    <property type="molecule type" value="Genomic_DNA"/>
</dbReference>
<dbReference type="SMART" id="SM00091">
    <property type="entry name" value="PAS"/>
    <property type="match status" value="2"/>
</dbReference>
<dbReference type="Gene3D" id="3.30.450.20">
    <property type="entry name" value="PAS domain"/>
    <property type="match status" value="2"/>
</dbReference>
<evidence type="ECO:0000259" key="4">
    <source>
        <dbReference type="PROSITE" id="PS50113"/>
    </source>
</evidence>
<name>A0ABR5VE24_MARGR</name>
<dbReference type="Pfam" id="PF00990">
    <property type="entry name" value="GGDEF"/>
    <property type="match status" value="1"/>
</dbReference>
<comment type="caution">
    <text evidence="6">The sequence shown here is derived from an EMBL/GenBank/DDBJ whole genome shotgun (WGS) entry which is preliminary data.</text>
</comment>
<dbReference type="PANTHER" id="PTHR45138:SF9">
    <property type="entry name" value="DIGUANYLATE CYCLASE DGCM-RELATED"/>
    <property type="match status" value="1"/>
</dbReference>
<dbReference type="SUPFAM" id="SSF55785">
    <property type="entry name" value="PYP-like sensor domain (PAS domain)"/>
    <property type="match status" value="2"/>
</dbReference>
<dbReference type="SMART" id="SM00267">
    <property type="entry name" value="GGDEF"/>
    <property type="match status" value="1"/>
</dbReference>
<dbReference type="InterPro" id="IPR013655">
    <property type="entry name" value="PAS_fold_3"/>
</dbReference>
<evidence type="ECO:0000259" key="5">
    <source>
        <dbReference type="PROSITE" id="PS50887"/>
    </source>
</evidence>
<dbReference type="InterPro" id="IPR043128">
    <property type="entry name" value="Rev_trsase/Diguanyl_cyclase"/>
</dbReference>
<dbReference type="PROSITE" id="PS50887">
    <property type="entry name" value="GGDEF"/>
    <property type="match status" value="1"/>
</dbReference>
<feature type="domain" description="PAC" evidence="4">
    <location>
        <begin position="231"/>
        <end position="283"/>
    </location>
</feature>
<feature type="domain" description="PAS" evidence="3">
    <location>
        <begin position="54"/>
        <end position="107"/>
    </location>
</feature>
<dbReference type="InterPro" id="IPR000014">
    <property type="entry name" value="PAS"/>
</dbReference>
<dbReference type="PANTHER" id="PTHR45138">
    <property type="entry name" value="REGULATORY COMPONENTS OF SENSORY TRANSDUCTION SYSTEM"/>
    <property type="match status" value="1"/>
</dbReference>
<dbReference type="InterPro" id="IPR013656">
    <property type="entry name" value="PAS_4"/>
</dbReference>
<dbReference type="PROSITE" id="PS50112">
    <property type="entry name" value="PAS"/>
    <property type="match status" value="2"/>
</dbReference>
<keyword evidence="7" id="KW-1185">Reference proteome</keyword>
<gene>
    <name evidence="6" type="ORF">AY586_16470</name>
</gene>
<evidence type="ECO:0000256" key="1">
    <source>
        <dbReference type="ARBA" id="ARBA00012528"/>
    </source>
</evidence>
<feature type="domain" description="PAS" evidence="3">
    <location>
        <begin position="163"/>
        <end position="233"/>
    </location>
</feature>
<dbReference type="InterPro" id="IPR035965">
    <property type="entry name" value="PAS-like_dom_sf"/>
</dbReference>
<dbReference type="CDD" id="cd01949">
    <property type="entry name" value="GGDEF"/>
    <property type="match status" value="1"/>
</dbReference>
<evidence type="ECO:0000256" key="2">
    <source>
        <dbReference type="ARBA" id="ARBA00034247"/>
    </source>
</evidence>
<dbReference type="Pfam" id="PF08447">
    <property type="entry name" value="PAS_3"/>
    <property type="match status" value="1"/>
</dbReference>
<dbReference type="InterPro" id="IPR000700">
    <property type="entry name" value="PAS-assoc_C"/>
</dbReference>
<protein>
    <recommendedName>
        <fullName evidence="1">diguanylate cyclase</fullName>
        <ecNumber evidence="1">2.7.7.65</ecNumber>
    </recommendedName>
</protein>
<evidence type="ECO:0000259" key="3">
    <source>
        <dbReference type="PROSITE" id="PS50112"/>
    </source>
</evidence>
<sequence length="464" mass="52808">MHPPGPDSEQLRVENAALRRRISQLERAQCRARCPDTAALLDNFPGMAYRCQNDNNWTMDYVSTGCLALTGYPPEALMRSRVIYSDLIHPEDRSRVWDQVQLALGEQRTFEIEYRINHADGEIRWAWERGWGLWSDHGELLTLEGFITDISAYKRAEQALRDHQATLRALLDTPEDSMLLMDATGKLIACNDMTARQLRRDRQQLIGSSLFAQLPTEVAANLHRQLKKVIASAEPIRFQEQYRDRWFDHTLYPVCNAHRQVSQLALYSRDITEQKQLERTLEQLAISDPLTGLFNRRQFWSLAEQSLAQAVRKRTPTSALMIDIDHFKSINDRHGHLIGDQVLQTIASELKLNLRHSDILCRYGGEEFAALLPETDLSTASETAERLRQCIADTPVETDQGPLSLTISIGVAELVGGFRTRVSTLLECADRKLYAAKQAGRDRIACWTPSDDELQRLAGNDRGL</sequence>
<dbReference type="InterPro" id="IPR050469">
    <property type="entry name" value="Diguanylate_Cyclase"/>
</dbReference>
<dbReference type="InterPro" id="IPR029787">
    <property type="entry name" value="Nucleotide_cyclase"/>
</dbReference>
<accession>A0ABR5VE24</accession>
<dbReference type="SUPFAM" id="SSF55073">
    <property type="entry name" value="Nucleotide cyclase"/>
    <property type="match status" value="1"/>
</dbReference>
<evidence type="ECO:0000313" key="6">
    <source>
        <dbReference type="EMBL" id="KXX63530.1"/>
    </source>
</evidence>
<reference evidence="6 7" key="1">
    <citation type="submission" date="2016-02" db="EMBL/GenBank/DDBJ databases">
        <title>Genome sequence of Marichromatium gracile YL-28, a purple sulfur bacterium.</title>
        <authorList>
            <person name="Zhao C."/>
            <person name="Hong X."/>
            <person name="Chen S."/>
            <person name="Yang S."/>
        </authorList>
    </citation>
    <scope>NUCLEOTIDE SEQUENCE [LARGE SCALE GENOMIC DNA]</scope>
    <source>
        <strain evidence="6 7">YL28</strain>
    </source>
</reference>
<dbReference type="PROSITE" id="PS50113">
    <property type="entry name" value="PAC"/>
    <property type="match status" value="2"/>
</dbReference>
<dbReference type="RefSeq" id="WP_062277433.1">
    <property type="nucleotide sequence ID" value="NZ_LSYU01000093.1"/>
</dbReference>
<dbReference type="Gene3D" id="3.30.70.270">
    <property type="match status" value="1"/>
</dbReference>
<dbReference type="InterPro" id="IPR000160">
    <property type="entry name" value="GGDEF_dom"/>
</dbReference>
<dbReference type="NCBIfam" id="TIGR00254">
    <property type="entry name" value="GGDEF"/>
    <property type="match status" value="1"/>
</dbReference>
<comment type="catalytic activity">
    <reaction evidence="2">
        <text>2 GTP = 3',3'-c-di-GMP + 2 diphosphate</text>
        <dbReference type="Rhea" id="RHEA:24898"/>
        <dbReference type="ChEBI" id="CHEBI:33019"/>
        <dbReference type="ChEBI" id="CHEBI:37565"/>
        <dbReference type="ChEBI" id="CHEBI:58805"/>
        <dbReference type="EC" id="2.7.7.65"/>
    </reaction>
</comment>
<dbReference type="Pfam" id="PF08448">
    <property type="entry name" value="PAS_4"/>
    <property type="match status" value="1"/>
</dbReference>
<proteinExistence type="predicted"/>
<dbReference type="Proteomes" id="UP000075766">
    <property type="component" value="Unassembled WGS sequence"/>
</dbReference>
<organism evidence="6 7">
    <name type="scientific">Marichromatium gracile</name>
    <name type="common">Chromatium gracile</name>
    <dbReference type="NCBI Taxonomy" id="1048"/>
    <lineage>
        <taxon>Bacteria</taxon>
        <taxon>Pseudomonadati</taxon>
        <taxon>Pseudomonadota</taxon>
        <taxon>Gammaproteobacteria</taxon>
        <taxon>Chromatiales</taxon>
        <taxon>Chromatiaceae</taxon>
        <taxon>Marichromatium</taxon>
    </lineage>
</organism>
<feature type="domain" description="PAC" evidence="4">
    <location>
        <begin position="110"/>
        <end position="162"/>
    </location>
</feature>
<dbReference type="CDD" id="cd00130">
    <property type="entry name" value="PAS"/>
    <property type="match status" value="2"/>
</dbReference>
<dbReference type="EC" id="2.7.7.65" evidence="1"/>
<dbReference type="NCBIfam" id="TIGR00229">
    <property type="entry name" value="sensory_box"/>
    <property type="match status" value="2"/>
</dbReference>
<evidence type="ECO:0000313" key="7">
    <source>
        <dbReference type="Proteomes" id="UP000075766"/>
    </source>
</evidence>
<feature type="domain" description="GGDEF" evidence="5">
    <location>
        <begin position="315"/>
        <end position="449"/>
    </location>
</feature>